<protein>
    <submittedName>
        <fullName evidence="1">Mitochondrial substrate/solute carrier</fullName>
    </submittedName>
</protein>
<proteinExistence type="predicted"/>
<dbReference type="Proteomes" id="UP001165186">
    <property type="component" value="Unassembled WGS sequence"/>
</dbReference>
<reference evidence="1" key="1">
    <citation type="submission" date="2024-09" db="EMBL/GenBank/DDBJ databases">
        <title>Draft Genome Sequences of Neofusicoccum parvum.</title>
        <authorList>
            <person name="Ashida A."/>
            <person name="Camagna M."/>
            <person name="Tanaka A."/>
            <person name="Takemoto D."/>
        </authorList>
    </citation>
    <scope>NUCLEOTIDE SEQUENCE</scope>
    <source>
        <strain evidence="1">PPO83</strain>
    </source>
</reference>
<evidence type="ECO:0000313" key="1">
    <source>
        <dbReference type="EMBL" id="GME53496.1"/>
    </source>
</evidence>
<comment type="caution">
    <text evidence="1">The sequence shown here is derived from an EMBL/GenBank/DDBJ whole genome shotgun (WGS) entry which is preliminary data.</text>
</comment>
<evidence type="ECO:0000313" key="2">
    <source>
        <dbReference type="Proteomes" id="UP001165186"/>
    </source>
</evidence>
<accession>A0ACB5SQQ8</accession>
<organism evidence="1 2">
    <name type="scientific">Neofusicoccum parvum</name>
    <dbReference type="NCBI Taxonomy" id="310453"/>
    <lineage>
        <taxon>Eukaryota</taxon>
        <taxon>Fungi</taxon>
        <taxon>Dikarya</taxon>
        <taxon>Ascomycota</taxon>
        <taxon>Pezizomycotina</taxon>
        <taxon>Dothideomycetes</taxon>
        <taxon>Dothideomycetes incertae sedis</taxon>
        <taxon>Botryosphaeriales</taxon>
        <taxon>Botryosphaeriaceae</taxon>
        <taxon>Neofusicoccum</taxon>
    </lineage>
</organism>
<dbReference type="EMBL" id="BSXG01000204">
    <property type="protein sequence ID" value="GME53496.1"/>
    <property type="molecule type" value="Genomic_DNA"/>
</dbReference>
<name>A0ACB5SQQ8_9PEZI</name>
<gene>
    <name evidence="1" type="primary">g11119</name>
    <name evidence="1" type="ORF">NpPPO83_00011119</name>
</gene>
<sequence>MTAVADGPLPDSTDLQDPSDRRKKRHPKTNATTGASAAGIRALSVQFMTFYFRAPIKAFFRSRIDSPAMPWQPPLLTSRAQAYARAINPRVQANLPWSWRMTTPAILAHAVREHGWSFIPNQVLPPMLANVTVGAVLYTAYLQSLGALHEPSSHSAKRVYPPAPAQCTFAAGFAAGTIQSVIAAPLDALQVRFQTSDMLEGRYKTMWQYGAHKLHEIGLRGVFAGWSLSFLKDSCGSAVFFATFEYIKSQMYYNFVTEYYGKHTPVFEWHPWKSTIQYLEGERPTIKPHFMMEPTFLLTAGIAASILQQAIAHPLTEIQNVHYSRLESMDFAAQQERRKRSVFRMYYHAYEKTFEQCRMQAQRMGGWRRWLYKDFLMSTIRQVPSTSAGLIVFEIVRRKYGLATNPARIEKDGYDILLD</sequence>
<keyword evidence="2" id="KW-1185">Reference proteome</keyword>